<evidence type="ECO:0000256" key="6">
    <source>
        <dbReference type="PROSITE-ProRule" id="PRU00169"/>
    </source>
</evidence>
<dbReference type="SUPFAM" id="SSF55781">
    <property type="entry name" value="GAF domain-like"/>
    <property type="match status" value="2"/>
</dbReference>
<dbReference type="PROSITE" id="PS50109">
    <property type="entry name" value="HIS_KIN"/>
    <property type="match status" value="1"/>
</dbReference>
<dbReference type="InterPro" id="IPR036890">
    <property type="entry name" value="HATPase_C_sf"/>
</dbReference>
<dbReference type="InterPro" id="IPR004358">
    <property type="entry name" value="Sig_transdc_His_kin-like_C"/>
</dbReference>
<dbReference type="InterPro" id="IPR003594">
    <property type="entry name" value="HATPase_dom"/>
</dbReference>
<dbReference type="Proteomes" id="UP001163336">
    <property type="component" value="Chromosome"/>
</dbReference>
<keyword evidence="3 6" id="KW-0597">Phosphoprotein</keyword>
<dbReference type="InterPro" id="IPR003661">
    <property type="entry name" value="HisK_dim/P_dom"/>
</dbReference>
<dbReference type="Pfam" id="PF02518">
    <property type="entry name" value="HATPase_c"/>
    <property type="match status" value="1"/>
</dbReference>
<dbReference type="Gene3D" id="1.10.287.130">
    <property type="match status" value="1"/>
</dbReference>
<dbReference type="Gene3D" id="3.30.565.10">
    <property type="entry name" value="Histidine kinase-like ATPase, C-terminal domain"/>
    <property type="match status" value="1"/>
</dbReference>
<dbReference type="Gene3D" id="3.30.450.20">
    <property type="entry name" value="PAS domain"/>
    <property type="match status" value="1"/>
</dbReference>
<dbReference type="PANTHER" id="PTHR43547:SF2">
    <property type="entry name" value="HYBRID SIGNAL TRANSDUCTION HISTIDINE KINASE C"/>
    <property type="match status" value="1"/>
</dbReference>
<dbReference type="SMART" id="SM00448">
    <property type="entry name" value="REC"/>
    <property type="match status" value="1"/>
</dbReference>
<dbReference type="InterPro" id="IPR035965">
    <property type="entry name" value="PAS-like_dom_sf"/>
</dbReference>
<dbReference type="EC" id="2.7.13.3" evidence="2"/>
<dbReference type="PROSITE" id="PS50110">
    <property type="entry name" value="RESPONSE_REGULATORY"/>
    <property type="match status" value="1"/>
</dbReference>
<dbReference type="InterPro" id="IPR001789">
    <property type="entry name" value="Sig_transdc_resp-reg_receiver"/>
</dbReference>
<dbReference type="Pfam" id="PF01590">
    <property type="entry name" value="GAF"/>
    <property type="match status" value="1"/>
</dbReference>
<dbReference type="Gene3D" id="3.30.450.40">
    <property type="match status" value="2"/>
</dbReference>
<reference evidence="9" key="1">
    <citation type="submission" date="2022-11" db="EMBL/GenBank/DDBJ databases">
        <title>Isolation and characterization of PLA-degrading bacterium Massilia sp. from Antarctic soil.</title>
        <authorList>
            <person name="Sato K."/>
            <person name="Gomez-Fuentes C."/>
            <person name="Ahmad S.A."/>
            <person name="Zulkharnain A."/>
        </authorList>
    </citation>
    <scope>NUCLEOTIDE SEQUENCE</scope>
    <source>
        <strain evidence="9">N-3</strain>
    </source>
</reference>
<evidence type="ECO:0000256" key="2">
    <source>
        <dbReference type="ARBA" id="ARBA00012438"/>
    </source>
</evidence>
<dbReference type="SUPFAM" id="SSF55785">
    <property type="entry name" value="PYP-like sensor domain (PAS domain)"/>
    <property type="match status" value="1"/>
</dbReference>
<gene>
    <name evidence="9" type="ORF">MasN3_14570</name>
</gene>
<evidence type="ECO:0000259" key="8">
    <source>
        <dbReference type="PROSITE" id="PS50110"/>
    </source>
</evidence>
<dbReference type="SUPFAM" id="SSF47384">
    <property type="entry name" value="Homodimeric domain of signal transducing histidine kinase"/>
    <property type="match status" value="1"/>
</dbReference>
<dbReference type="SMART" id="SM00065">
    <property type="entry name" value="GAF"/>
    <property type="match status" value="2"/>
</dbReference>
<dbReference type="Pfam" id="PF13185">
    <property type="entry name" value="GAF_2"/>
    <property type="match status" value="1"/>
</dbReference>
<evidence type="ECO:0000256" key="4">
    <source>
        <dbReference type="ARBA" id="ARBA00022679"/>
    </source>
</evidence>
<evidence type="ECO:0000256" key="1">
    <source>
        <dbReference type="ARBA" id="ARBA00000085"/>
    </source>
</evidence>
<evidence type="ECO:0000259" key="7">
    <source>
        <dbReference type="PROSITE" id="PS50109"/>
    </source>
</evidence>
<dbReference type="SUPFAM" id="SSF52172">
    <property type="entry name" value="CheY-like"/>
    <property type="match status" value="1"/>
</dbReference>
<dbReference type="PRINTS" id="PR00344">
    <property type="entry name" value="BCTRLSENSOR"/>
</dbReference>
<dbReference type="SMART" id="SM00387">
    <property type="entry name" value="HATPase_c"/>
    <property type="match status" value="1"/>
</dbReference>
<dbReference type="InterPro" id="IPR013656">
    <property type="entry name" value="PAS_4"/>
</dbReference>
<feature type="domain" description="Response regulatory" evidence="8">
    <location>
        <begin position="785"/>
        <end position="901"/>
    </location>
</feature>
<dbReference type="InterPro" id="IPR011006">
    <property type="entry name" value="CheY-like_superfamily"/>
</dbReference>
<accession>A0ABM8C426</accession>
<dbReference type="InterPro" id="IPR036097">
    <property type="entry name" value="HisK_dim/P_sf"/>
</dbReference>
<dbReference type="CDD" id="cd00082">
    <property type="entry name" value="HisKA"/>
    <property type="match status" value="1"/>
</dbReference>
<dbReference type="SUPFAM" id="SSF55874">
    <property type="entry name" value="ATPase domain of HSP90 chaperone/DNA topoisomerase II/histidine kinase"/>
    <property type="match status" value="1"/>
</dbReference>
<dbReference type="InterPro" id="IPR003018">
    <property type="entry name" value="GAF"/>
</dbReference>
<dbReference type="CDD" id="cd00075">
    <property type="entry name" value="HATPase"/>
    <property type="match status" value="1"/>
</dbReference>
<dbReference type="InterPro" id="IPR005467">
    <property type="entry name" value="His_kinase_dom"/>
</dbReference>
<evidence type="ECO:0000256" key="5">
    <source>
        <dbReference type="ARBA" id="ARBA00022777"/>
    </source>
</evidence>
<dbReference type="Pfam" id="PF00072">
    <property type="entry name" value="Response_reg"/>
    <property type="match status" value="1"/>
</dbReference>
<comment type="catalytic activity">
    <reaction evidence="1">
        <text>ATP + protein L-histidine = ADP + protein N-phospho-L-histidine.</text>
        <dbReference type="EC" id="2.7.13.3"/>
    </reaction>
</comment>
<evidence type="ECO:0000313" key="10">
    <source>
        <dbReference type="Proteomes" id="UP001163336"/>
    </source>
</evidence>
<sequence length="914" mass="99363">MSNESSLSLLPEGSATLPGQAIERPWPIFPSVKPDSWPEGMQAIADLIVASQFPMAIAWGPELRLFYNDAYAALLGDEHPGAMGQPLPLVRPELWPRLQPFVMEALSGQPAQFENALLEFYRNGKLERRYFSSSITPVRHDGEIIGVYFVLSDCTSRVLAEQRHAFHLKLSDTLRGLVDAVHVMQAASRLTGEYLGVARVGYGEVDISGRLVSVERDWTDAGIASLAGESRELDSFGPAIIDQLRRGRTLRLDDVALDEHAAPYAAGYASIGARSMIIVPLIEEGRLAAIFYLHEQRARHWSDQEAALAEDVARHTREVVRRARVEESLRDEKRVLEMVNRTGQALASTLDLGTLLQAITDAGTELAGARFGAFFYSAEDEQGERLQLYTLSGALREDMERLGMPRAAGIFRPTFRGEGAIRSDDIGRDPRFAQLGPDRLAEAGLPPGHPAVRSYLAVPVVSRAGRVLGGLLFGHPEPGVFTERTERIIAGVAGQAAIAMDNARLYEVAQRSAQERDALLQSERAARVQAERLSHTKDEFLAMLAHELRNPLAPISSSASLLSMQFKDEPRIRQTSTIISRQVRHMSRLIDDLLDVSRVTRGLVKLKLDVVDFRDIVSGALDQARPLLEEKSHEVQLALPPGPVYVRGDQTRLVQSVTNILNNAAKYTQKGGRIALALDSGDGRMCLHISDNGSGMPPELLPNVFDLFTQGARTLARSQGGLGLGLTLVKRLVELHGGEVGAHSEGVGLGSRFTLALPCADAAPGAGAAAGPLQEERARLDRPLRLVLVDDNADAADSLSQLLGVQGYHTAVEYDARSALRRARAERPDAMLVDIGLPDIDGYHLAQQLRAMPETRDTVLVAITGYGQARDRERAIEAGFAHHLVKPVDMTALGRILESVGASAAQAALPATAA</sequence>
<dbReference type="Pfam" id="PF08448">
    <property type="entry name" value="PAS_4"/>
    <property type="match status" value="1"/>
</dbReference>
<evidence type="ECO:0000313" key="9">
    <source>
        <dbReference type="EMBL" id="BDT57963.1"/>
    </source>
</evidence>
<dbReference type="InterPro" id="IPR029016">
    <property type="entry name" value="GAF-like_dom_sf"/>
</dbReference>
<protein>
    <recommendedName>
        <fullName evidence="2">histidine kinase</fullName>
        <ecNumber evidence="2">2.7.13.3</ecNumber>
    </recommendedName>
</protein>
<dbReference type="Pfam" id="PF00512">
    <property type="entry name" value="HisKA"/>
    <property type="match status" value="1"/>
</dbReference>
<keyword evidence="4" id="KW-0808">Transferase</keyword>
<keyword evidence="5" id="KW-0418">Kinase</keyword>
<feature type="modified residue" description="4-aspartylphosphate" evidence="6">
    <location>
        <position position="834"/>
    </location>
</feature>
<dbReference type="Gene3D" id="3.40.50.2300">
    <property type="match status" value="1"/>
</dbReference>
<proteinExistence type="predicted"/>
<dbReference type="PANTHER" id="PTHR43547">
    <property type="entry name" value="TWO-COMPONENT HISTIDINE KINASE"/>
    <property type="match status" value="1"/>
</dbReference>
<dbReference type="SMART" id="SM00388">
    <property type="entry name" value="HisKA"/>
    <property type="match status" value="1"/>
</dbReference>
<name>A0ABM8C426_9BURK</name>
<evidence type="ECO:0000256" key="3">
    <source>
        <dbReference type="ARBA" id="ARBA00022553"/>
    </source>
</evidence>
<keyword evidence="10" id="KW-1185">Reference proteome</keyword>
<feature type="domain" description="Histidine kinase" evidence="7">
    <location>
        <begin position="543"/>
        <end position="761"/>
    </location>
</feature>
<dbReference type="RefSeq" id="WP_281913294.1">
    <property type="nucleotide sequence ID" value="NZ_AP026966.1"/>
</dbReference>
<organism evidence="9 10">
    <name type="scientific">Massilia varians</name>
    <dbReference type="NCBI Taxonomy" id="457921"/>
    <lineage>
        <taxon>Bacteria</taxon>
        <taxon>Pseudomonadati</taxon>
        <taxon>Pseudomonadota</taxon>
        <taxon>Betaproteobacteria</taxon>
        <taxon>Burkholderiales</taxon>
        <taxon>Oxalobacteraceae</taxon>
        <taxon>Telluria group</taxon>
        <taxon>Massilia</taxon>
    </lineage>
</organism>
<dbReference type="EMBL" id="AP026966">
    <property type="protein sequence ID" value="BDT57963.1"/>
    <property type="molecule type" value="Genomic_DNA"/>
</dbReference>